<gene>
    <name evidence="7" type="primary">ald</name>
    <name evidence="7" type="ORF">SCFA_3880002</name>
</gene>
<dbReference type="GO" id="GO:0005886">
    <property type="term" value="C:plasma membrane"/>
    <property type="evidence" value="ECO:0007669"/>
    <property type="project" value="TreeGrafter"/>
</dbReference>
<dbReference type="CDD" id="cd05305">
    <property type="entry name" value="L-AlaDH"/>
    <property type="match status" value="1"/>
</dbReference>
<reference evidence="7" key="1">
    <citation type="submission" date="2019-03" db="EMBL/GenBank/DDBJ databases">
        <authorList>
            <person name="Hao L."/>
        </authorList>
    </citation>
    <scope>NUCLEOTIDE SEQUENCE</scope>
</reference>
<evidence type="ECO:0000256" key="3">
    <source>
        <dbReference type="ARBA" id="ARBA00023002"/>
    </source>
</evidence>
<dbReference type="EC" id="1.4.1.1" evidence="2"/>
<dbReference type="FunFam" id="3.40.50.720:FF:000049">
    <property type="entry name" value="Alanine dehydrogenase"/>
    <property type="match status" value="1"/>
</dbReference>
<dbReference type="PANTHER" id="PTHR42795:SF1">
    <property type="entry name" value="ALANINE DEHYDROGENASE"/>
    <property type="match status" value="1"/>
</dbReference>
<dbReference type="InterPro" id="IPR007698">
    <property type="entry name" value="AlaDH/PNT_NAD(H)-bd"/>
</dbReference>
<keyword evidence="4" id="KW-0520">NAD</keyword>
<dbReference type="GO" id="GO:0042853">
    <property type="term" value="P:L-alanine catabolic process"/>
    <property type="evidence" value="ECO:0007669"/>
    <property type="project" value="InterPro"/>
</dbReference>
<dbReference type="PIRSF" id="PIRSF000183">
    <property type="entry name" value="Alanine_dh"/>
    <property type="match status" value="1"/>
</dbReference>
<dbReference type="SUPFAM" id="SSF52283">
    <property type="entry name" value="Formate/glycerate dehydrogenase catalytic domain-like"/>
    <property type="match status" value="1"/>
</dbReference>
<dbReference type="SMART" id="SM01002">
    <property type="entry name" value="AlaDh_PNT_C"/>
    <property type="match status" value="1"/>
</dbReference>
<dbReference type="NCBIfam" id="TIGR00518">
    <property type="entry name" value="alaDH"/>
    <property type="match status" value="1"/>
</dbReference>
<dbReference type="SMART" id="SM01003">
    <property type="entry name" value="AlaDh_PNT_N"/>
    <property type="match status" value="1"/>
</dbReference>
<feature type="domain" description="Alanine dehydrogenase/pyridine nucleotide transhydrogenase N-terminal" evidence="6">
    <location>
        <begin position="4"/>
        <end position="137"/>
    </location>
</feature>
<evidence type="ECO:0000256" key="2">
    <source>
        <dbReference type="ARBA" id="ARBA00012897"/>
    </source>
</evidence>
<dbReference type="PANTHER" id="PTHR42795">
    <property type="entry name" value="ALANINE DEHYDROGENASE"/>
    <property type="match status" value="1"/>
</dbReference>
<evidence type="ECO:0000313" key="7">
    <source>
        <dbReference type="EMBL" id="VFU18051.1"/>
    </source>
</evidence>
<dbReference type="PROSITE" id="PS00837">
    <property type="entry name" value="ALADH_PNT_2"/>
    <property type="match status" value="1"/>
</dbReference>
<proteinExistence type="inferred from homology"/>
<organism evidence="7">
    <name type="scientific">anaerobic digester metagenome</name>
    <dbReference type="NCBI Taxonomy" id="1263854"/>
    <lineage>
        <taxon>unclassified sequences</taxon>
        <taxon>metagenomes</taxon>
        <taxon>ecological metagenomes</taxon>
    </lineage>
</organism>
<dbReference type="EMBL" id="CAADRN010000321">
    <property type="protein sequence ID" value="VFU18051.1"/>
    <property type="molecule type" value="Genomic_DNA"/>
</dbReference>
<evidence type="ECO:0000256" key="1">
    <source>
        <dbReference type="ARBA" id="ARBA00005689"/>
    </source>
</evidence>
<dbReference type="InterPro" id="IPR008141">
    <property type="entry name" value="Ala_DH"/>
</dbReference>
<protein>
    <recommendedName>
        <fullName evidence="2">alanine dehydrogenase</fullName>
        <ecNumber evidence="2">1.4.1.1</ecNumber>
    </recommendedName>
</protein>
<dbReference type="Pfam" id="PF05222">
    <property type="entry name" value="AlaDh_PNT_N"/>
    <property type="match status" value="1"/>
</dbReference>
<sequence length="372" mass="39407">MLIGVLKEIKPNEDRVAVTPAGVKALTGAGHTVLIESGAGLGSGIPDEVYASAGADLLMEPSEIYYRADMILKVKEPLPQEYSLMREGQILFTYLHLASDKSLTIALLEKKIIAVAYETIQLDSGLLPLLTPMSEIAGKMAVQLGAHYLEKPYGGRGVLLGGVPGVPAADVVIIGAGTVGASAAKVAIGMGAQVSIIDRNLDRLRILDDLYGGRIKTFASNPAHLEQSTRYADLLIGAVLVVGARTPKIVSEEMVKKMKKGSVIIDVAVDQGGSIETIDRVTTHADPIYEKHGVIHYAVSNMPGAVARTSTFALANATLPYALELANNGCEKAALNNQALARGVNTYRGMLTCRAVAESLNLDYCSLSQLIR</sequence>
<dbReference type="InterPro" id="IPR007886">
    <property type="entry name" value="AlaDH/PNT_N"/>
</dbReference>
<name>A0A485M7L6_9ZZZZ</name>
<feature type="domain" description="Alanine dehydrogenase/pyridine nucleotide transhydrogenase NAD(H)-binding" evidence="5">
    <location>
        <begin position="149"/>
        <end position="298"/>
    </location>
</feature>
<accession>A0A485M7L6</accession>
<dbReference type="Gene3D" id="3.40.50.720">
    <property type="entry name" value="NAD(P)-binding Rossmann-like Domain"/>
    <property type="match status" value="2"/>
</dbReference>
<keyword evidence="3 7" id="KW-0560">Oxidoreductase</keyword>
<dbReference type="Pfam" id="PF01262">
    <property type="entry name" value="AlaDh_PNT_C"/>
    <property type="match status" value="1"/>
</dbReference>
<dbReference type="AlphaFoldDB" id="A0A485M7L6"/>
<dbReference type="InterPro" id="IPR036291">
    <property type="entry name" value="NAD(P)-bd_dom_sf"/>
</dbReference>
<dbReference type="SUPFAM" id="SSF51735">
    <property type="entry name" value="NAD(P)-binding Rossmann-fold domains"/>
    <property type="match status" value="1"/>
</dbReference>
<evidence type="ECO:0000259" key="5">
    <source>
        <dbReference type="SMART" id="SM01002"/>
    </source>
</evidence>
<dbReference type="InterPro" id="IPR008143">
    <property type="entry name" value="Ala_DH/PNT_CS2"/>
</dbReference>
<evidence type="ECO:0000259" key="6">
    <source>
        <dbReference type="SMART" id="SM01003"/>
    </source>
</evidence>
<comment type="similarity">
    <text evidence="1">Belongs to the AlaDH/PNT family.</text>
</comment>
<dbReference type="GO" id="GO:0000286">
    <property type="term" value="F:alanine dehydrogenase activity"/>
    <property type="evidence" value="ECO:0007669"/>
    <property type="project" value="UniProtKB-EC"/>
</dbReference>
<evidence type="ECO:0000256" key="4">
    <source>
        <dbReference type="ARBA" id="ARBA00023027"/>
    </source>
</evidence>